<dbReference type="GO" id="GO:0000162">
    <property type="term" value="P:L-tryptophan biosynthetic process"/>
    <property type="evidence" value="ECO:0007669"/>
    <property type="project" value="TreeGrafter"/>
</dbReference>
<dbReference type="PRINTS" id="PR00097">
    <property type="entry name" value="ANTSNTHASEII"/>
</dbReference>
<dbReference type="RefSeq" id="WP_321391033.1">
    <property type="nucleotide sequence ID" value="NZ_CP139487.1"/>
</dbReference>
<feature type="domain" description="Glutamine amidotransferase" evidence="2">
    <location>
        <begin position="6"/>
        <end position="180"/>
    </location>
</feature>
<dbReference type="PROSITE" id="PS51273">
    <property type="entry name" value="GATASE_TYPE_1"/>
    <property type="match status" value="1"/>
</dbReference>
<dbReference type="InterPro" id="IPR050472">
    <property type="entry name" value="Anth_synth/Amidotransfase"/>
</dbReference>
<reference evidence="3 4" key="1">
    <citation type="submission" date="2023-11" db="EMBL/GenBank/DDBJ databases">
        <title>Peredibacter starrii A3.12.</title>
        <authorList>
            <person name="Mitchell R.J."/>
        </authorList>
    </citation>
    <scope>NUCLEOTIDE SEQUENCE [LARGE SCALE GENOMIC DNA]</scope>
    <source>
        <strain evidence="3 4">A3.12</strain>
    </source>
</reference>
<dbReference type="GO" id="GO:0005829">
    <property type="term" value="C:cytosol"/>
    <property type="evidence" value="ECO:0007669"/>
    <property type="project" value="TreeGrafter"/>
</dbReference>
<dbReference type="Gene3D" id="3.40.50.880">
    <property type="match status" value="1"/>
</dbReference>
<dbReference type="EMBL" id="CP139487">
    <property type="protein sequence ID" value="WPU63741.1"/>
    <property type="molecule type" value="Genomic_DNA"/>
</dbReference>
<dbReference type="GO" id="GO:0004049">
    <property type="term" value="F:anthranilate synthase activity"/>
    <property type="evidence" value="ECO:0007669"/>
    <property type="project" value="TreeGrafter"/>
</dbReference>
<gene>
    <name evidence="3" type="ORF">SOO65_13685</name>
</gene>
<dbReference type="InterPro" id="IPR029062">
    <property type="entry name" value="Class_I_gatase-like"/>
</dbReference>
<dbReference type="PRINTS" id="PR00096">
    <property type="entry name" value="GATASE"/>
</dbReference>
<evidence type="ECO:0000256" key="1">
    <source>
        <dbReference type="ARBA" id="ARBA00022962"/>
    </source>
</evidence>
<evidence type="ECO:0000313" key="3">
    <source>
        <dbReference type="EMBL" id="WPU63741.1"/>
    </source>
</evidence>
<dbReference type="Pfam" id="PF00117">
    <property type="entry name" value="GATase"/>
    <property type="match status" value="1"/>
</dbReference>
<dbReference type="PANTHER" id="PTHR43418:SF4">
    <property type="entry name" value="MULTIFUNCTIONAL TRYPTOPHAN BIOSYNTHESIS PROTEIN"/>
    <property type="match status" value="1"/>
</dbReference>
<protein>
    <submittedName>
        <fullName evidence="3">Aminodeoxychorismate/anthranilate synthase component II</fullName>
    </submittedName>
</protein>
<sequence length="187" mass="21844">MKKATFIDFEDSFSFNVVQELTEVGFDVTVINWKDFETLPESGLLVLGPGPGHPDDYQQLFPLIKTWLEKKAPFFGVCLGHQIFWRLQGEEVLRSKEPLHGQKVRLDLTPDWREWLGIHKEVFVQRYNSLAVMGQASLRNPYLTNFIQNDEILITRGPHLLTYQFHPESIGTSYRTEFMRPVYRDLV</sequence>
<keyword evidence="1" id="KW-0315">Glutamine amidotransferase</keyword>
<dbReference type="AlphaFoldDB" id="A0AAX4HKH1"/>
<dbReference type="InterPro" id="IPR017926">
    <property type="entry name" value="GATASE"/>
</dbReference>
<evidence type="ECO:0000259" key="2">
    <source>
        <dbReference type="Pfam" id="PF00117"/>
    </source>
</evidence>
<evidence type="ECO:0000313" key="4">
    <source>
        <dbReference type="Proteomes" id="UP001324634"/>
    </source>
</evidence>
<dbReference type="SUPFAM" id="SSF52317">
    <property type="entry name" value="Class I glutamine amidotransferase-like"/>
    <property type="match status" value="1"/>
</dbReference>
<proteinExistence type="predicted"/>
<keyword evidence="4" id="KW-1185">Reference proteome</keyword>
<name>A0AAX4HKH1_9BACT</name>
<accession>A0AAX4HKH1</accession>
<dbReference type="InterPro" id="IPR006221">
    <property type="entry name" value="TrpG/PapA_dom"/>
</dbReference>
<dbReference type="PANTHER" id="PTHR43418">
    <property type="entry name" value="MULTIFUNCTIONAL TRYPTOPHAN BIOSYNTHESIS PROTEIN-RELATED"/>
    <property type="match status" value="1"/>
</dbReference>
<dbReference type="KEGG" id="psti:SOO65_13685"/>
<dbReference type="Proteomes" id="UP001324634">
    <property type="component" value="Chromosome"/>
</dbReference>
<organism evidence="3 4">
    <name type="scientific">Peredibacter starrii</name>
    <dbReference type="NCBI Taxonomy" id="28202"/>
    <lineage>
        <taxon>Bacteria</taxon>
        <taxon>Pseudomonadati</taxon>
        <taxon>Bdellovibrionota</taxon>
        <taxon>Bacteriovoracia</taxon>
        <taxon>Bacteriovoracales</taxon>
        <taxon>Bacteriovoracaceae</taxon>
        <taxon>Peredibacter</taxon>
    </lineage>
</organism>
<dbReference type="CDD" id="cd01743">
    <property type="entry name" value="GATase1_Anthranilate_Synthase"/>
    <property type="match status" value="1"/>
</dbReference>